<gene>
    <name evidence="1" type="ORF">C8N46_102300</name>
</gene>
<accession>A0A2T6C3J6</accession>
<dbReference type="PROSITE" id="PS51257">
    <property type="entry name" value="PROKAR_LIPOPROTEIN"/>
    <property type="match status" value="1"/>
</dbReference>
<dbReference type="OrthoDB" id="1143555at2"/>
<dbReference type="EMBL" id="QBKT01000002">
    <property type="protein sequence ID" value="PTX62899.1"/>
    <property type="molecule type" value="Genomic_DNA"/>
</dbReference>
<proteinExistence type="predicted"/>
<keyword evidence="2" id="KW-1185">Reference proteome</keyword>
<name>A0A2T6C3J6_9FLAO</name>
<sequence>MKKYTSLLLLFVLFIGITSCSDKNSLHNYFVDHAEKTGFFSTTLPVSLLRNEALQLTTKQKEAVDAIEHINLLFYKYDAAKEAEFSTERSTISSILKSEKYQELINLGTNGIIKYIGTDDAMDEIVVFLANKDNGFAVTRIIGDNMTLEKFMELYKLTQQKDVPLNFNLGSITNMFSNN</sequence>
<dbReference type="InterPro" id="IPR025348">
    <property type="entry name" value="DUF4252"/>
</dbReference>
<protein>
    <submittedName>
        <fullName evidence="1">Uncharacterized protein DUF4252</fullName>
    </submittedName>
</protein>
<reference evidence="1 2" key="1">
    <citation type="submission" date="2018-04" db="EMBL/GenBank/DDBJ databases">
        <title>Genomic Encyclopedia of Archaeal and Bacterial Type Strains, Phase II (KMG-II): from individual species to whole genera.</title>
        <authorList>
            <person name="Goeker M."/>
        </authorList>
    </citation>
    <scope>NUCLEOTIDE SEQUENCE [LARGE SCALE GENOMIC DNA]</scope>
    <source>
        <strain evidence="1 2">DSM 25731</strain>
    </source>
</reference>
<dbReference type="RefSeq" id="WP_108113878.1">
    <property type="nucleotide sequence ID" value="NZ_QBKT01000002.1"/>
</dbReference>
<evidence type="ECO:0000313" key="2">
    <source>
        <dbReference type="Proteomes" id="UP000244090"/>
    </source>
</evidence>
<comment type="caution">
    <text evidence="1">The sequence shown here is derived from an EMBL/GenBank/DDBJ whole genome shotgun (WGS) entry which is preliminary data.</text>
</comment>
<dbReference type="AlphaFoldDB" id="A0A2T6C3J6"/>
<organism evidence="1 2">
    <name type="scientific">Kordia periserrulae</name>
    <dbReference type="NCBI Taxonomy" id="701523"/>
    <lineage>
        <taxon>Bacteria</taxon>
        <taxon>Pseudomonadati</taxon>
        <taxon>Bacteroidota</taxon>
        <taxon>Flavobacteriia</taxon>
        <taxon>Flavobacteriales</taxon>
        <taxon>Flavobacteriaceae</taxon>
        <taxon>Kordia</taxon>
    </lineage>
</organism>
<dbReference type="Pfam" id="PF14060">
    <property type="entry name" value="DUF4252"/>
    <property type="match status" value="1"/>
</dbReference>
<dbReference type="Proteomes" id="UP000244090">
    <property type="component" value="Unassembled WGS sequence"/>
</dbReference>
<evidence type="ECO:0000313" key="1">
    <source>
        <dbReference type="EMBL" id="PTX62899.1"/>
    </source>
</evidence>